<dbReference type="GO" id="GO:0006012">
    <property type="term" value="P:galactose metabolic process"/>
    <property type="evidence" value="ECO:0007669"/>
    <property type="project" value="TreeGrafter"/>
</dbReference>
<dbReference type="EMBL" id="CP017269">
    <property type="protein sequence ID" value="AOT70567.1"/>
    <property type="molecule type" value="Genomic_DNA"/>
</dbReference>
<dbReference type="Pfam" id="PF08544">
    <property type="entry name" value="GHMP_kinases_C"/>
    <property type="match status" value="1"/>
</dbReference>
<feature type="domain" description="GHMP kinase C-terminal" evidence="6">
    <location>
        <begin position="232"/>
        <end position="304"/>
    </location>
</feature>
<organism evidence="7 8">
    <name type="scientific">Geosporobacter ferrireducens</name>
    <dbReference type="NCBI Taxonomy" id="1424294"/>
    <lineage>
        <taxon>Bacteria</taxon>
        <taxon>Bacillati</taxon>
        <taxon>Bacillota</taxon>
        <taxon>Clostridia</taxon>
        <taxon>Peptostreptococcales</taxon>
        <taxon>Thermotaleaceae</taxon>
        <taxon>Geosporobacter</taxon>
    </lineage>
</organism>
<keyword evidence="1" id="KW-0808">Transferase</keyword>
<sequence>MIKSKTPLRISLAGGGTDLHSYYRKGYGAVTSFTIDKYIYVIIKNYDEKRIKLSYSSREEIVENIELLEHPIIKEALKVFNISGGIEIISCGDVPGGTGLGSSSSFTVGLVNALYKYKDQQVNSQILAETACKIEIDIMNKPIGKQDQYAAAFGGCNYFQFNSDDTVTTIPLKLTEKQKQWINGEVLLFYTGIQRSADDILGDQMRNISLRLQELDLMCRQAEKIKRIIENRGCLAEIGDLLDHGWECKKRLSDKISSDSLNELYTRAKRAGAIGGKITGAGGGGMLLLYCPQEYQQSVREELSDLQEIFFNYVDNGSFIEIV</sequence>
<dbReference type="GO" id="GO:0004335">
    <property type="term" value="F:galactokinase activity"/>
    <property type="evidence" value="ECO:0007669"/>
    <property type="project" value="TreeGrafter"/>
</dbReference>
<evidence type="ECO:0000259" key="5">
    <source>
        <dbReference type="Pfam" id="PF00288"/>
    </source>
</evidence>
<dbReference type="GO" id="GO:0005829">
    <property type="term" value="C:cytosol"/>
    <property type="evidence" value="ECO:0007669"/>
    <property type="project" value="TreeGrafter"/>
</dbReference>
<dbReference type="GO" id="GO:0005524">
    <property type="term" value="F:ATP binding"/>
    <property type="evidence" value="ECO:0007669"/>
    <property type="project" value="UniProtKB-KW"/>
</dbReference>
<dbReference type="InterPro" id="IPR013750">
    <property type="entry name" value="GHMP_kinase_C_dom"/>
</dbReference>
<dbReference type="PROSITE" id="PS00627">
    <property type="entry name" value="GHMP_KINASES_ATP"/>
    <property type="match status" value="1"/>
</dbReference>
<dbReference type="InterPro" id="IPR014606">
    <property type="entry name" value="Heptose_7-P_kinase"/>
</dbReference>
<dbReference type="Pfam" id="PF00288">
    <property type="entry name" value="GHMP_kinases_N"/>
    <property type="match status" value="1"/>
</dbReference>
<evidence type="ECO:0008006" key="9">
    <source>
        <dbReference type="Google" id="ProtNLM"/>
    </source>
</evidence>
<dbReference type="InterPro" id="IPR001174">
    <property type="entry name" value="HddA/FKP"/>
</dbReference>
<evidence type="ECO:0000313" key="8">
    <source>
        <dbReference type="Proteomes" id="UP000095743"/>
    </source>
</evidence>
<proteinExistence type="predicted"/>
<evidence type="ECO:0000256" key="4">
    <source>
        <dbReference type="ARBA" id="ARBA00022840"/>
    </source>
</evidence>
<dbReference type="InterPro" id="IPR006204">
    <property type="entry name" value="GHMP_kinase_N_dom"/>
</dbReference>
<dbReference type="AlphaFoldDB" id="A0A1D8GI39"/>
<evidence type="ECO:0000256" key="2">
    <source>
        <dbReference type="ARBA" id="ARBA00022741"/>
    </source>
</evidence>
<keyword evidence="2" id="KW-0547">Nucleotide-binding</keyword>
<dbReference type="RefSeq" id="WP_069977445.1">
    <property type="nucleotide sequence ID" value="NZ_CP017269.1"/>
</dbReference>
<reference evidence="7 8" key="1">
    <citation type="submission" date="2016-09" db="EMBL/GenBank/DDBJ databases">
        <title>Genomic analysis reveals versatility of anaerobic energy metabolism of Geosporobacter ferrireducens IRF9 of phylum Firmicutes.</title>
        <authorList>
            <person name="Kim S.-J."/>
        </authorList>
    </citation>
    <scope>NUCLEOTIDE SEQUENCE [LARGE SCALE GENOMIC DNA]</scope>
    <source>
        <strain evidence="7 8">IRF9</strain>
    </source>
</reference>
<dbReference type="STRING" id="1424294.Gferi_13890"/>
<dbReference type="OrthoDB" id="9812992at2"/>
<evidence type="ECO:0000313" key="7">
    <source>
        <dbReference type="EMBL" id="AOT70567.1"/>
    </source>
</evidence>
<dbReference type="KEGG" id="gfe:Gferi_13890"/>
<feature type="domain" description="GHMP kinase N-terminal" evidence="5">
    <location>
        <begin position="73"/>
        <end position="155"/>
    </location>
</feature>
<dbReference type="SUPFAM" id="SSF55060">
    <property type="entry name" value="GHMP Kinase, C-terminal domain"/>
    <property type="match status" value="1"/>
</dbReference>
<evidence type="ECO:0000256" key="3">
    <source>
        <dbReference type="ARBA" id="ARBA00022777"/>
    </source>
</evidence>
<keyword evidence="4" id="KW-0067">ATP-binding</keyword>
<dbReference type="InterPro" id="IPR006203">
    <property type="entry name" value="GHMP_knse_ATP-bd_CS"/>
</dbReference>
<dbReference type="PANTHER" id="PTHR10457">
    <property type="entry name" value="MEVALONATE KINASE/GALACTOKINASE"/>
    <property type="match status" value="1"/>
</dbReference>
<evidence type="ECO:0000256" key="1">
    <source>
        <dbReference type="ARBA" id="ARBA00022679"/>
    </source>
</evidence>
<keyword evidence="8" id="KW-1185">Reference proteome</keyword>
<keyword evidence="3" id="KW-0418">Kinase</keyword>
<protein>
    <recommendedName>
        <fullName evidence="9">GHMP kinase</fullName>
    </recommendedName>
</protein>
<evidence type="ECO:0000259" key="6">
    <source>
        <dbReference type="Pfam" id="PF08544"/>
    </source>
</evidence>
<accession>A0A1D8GI39</accession>
<dbReference type="Gene3D" id="3.30.230.120">
    <property type="match status" value="1"/>
</dbReference>
<dbReference type="PANTHER" id="PTHR10457:SF29">
    <property type="entry name" value="LMBP PROTEIN"/>
    <property type="match status" value="1"/>
</dbReference>
<dbReference type="SUPFAM" id="SSF54211">
    <property type="entry name" value="Ribosomal protein S5 domain 2-like"/>
    <property type="match status" value="1"/>
</dbReference>
<dbReference type="Proteomes" id="UP000095743">
    <property type="component" value="Chromosome"/>
</dbReference>
<dbReference type="PIRSF" id="PIRSF036406">
    <property type="entry name" value="Hept_kin"/>
    <property type="match status" value="1"/>
</dbReference>
<dbReference type="InterPro" id="IPR020568">
    <property type="entry name" value="Ribosomal_Su5_D2-typ_SF"/>
</dbReference>
<gene>
    <name evidence="7" type="ORF">Gferi_13890</name>
</gene>
<dbReference type="InterPro" id="IPR036554">
    <property type="entry name" value="GHMP_kinase_C_sf"/>
</dbReference>
<name>A0A1D8GI39_9FIRM</name>
<dbReference type="PRINTS" id="PR00960">
    <property type="entry name" value="LMBPPROTEIN"/>
</dbReference>